<organism evidence="1">
    <name type="scientific">Sesamum calycinum</name>
    <dbReference type="NCBI Taxonomy" id="2727403"/>
    <lineage>
        <taxon>Eukaryota</taxon>
        <taxon>Viridiplantae</taxon>
        <taxon>Streptophyta</taxon>
        <taxon>Embryophyta</taxon>
        <taxon>Tracheophyta</taxon>
        <taxon>Spermatophyta</taxon>
        <taxon>Magnoliopsida</taxon>
        <taxon>eudicotyledons</taxon>
        <taxon>Gunneridae</taxon>
        <taxon>Pentapetalae</taxon>
        <taxon>asterids</taxon>
        <taxon>lamiids</taxon>
        <taxon>Lamiales</taxon>
        <taxon>Pedaliaceae</taxon>
        <taxon>Sesamum</taxon>
    </lineage>
</organism>
<evidence type="ECO:0000313" key="1">
    <source>
        <dbReference type="EMBL" id="KAL0307505.1"/>
    </source>
</evidence>
<accession>A0AAW2KKL7</accession>
<gene>
    <name evidence="1" type="ORF">Scaly_2561300</name>
</gene>
<dbReference type="EMBL" id="JACGWM010000353">
    <property type="protein sequence ID" value="KAL0307505.1"/>
    <property type="molecule type" value="Genomic_DNA"/>
</dbReference>
<protein>
    <submittedName>
        <fullName evidence="1">Copia protein</fullName>
    </submittedName>
</protein>
<sequence>MFFPSKNLLSLRAYSDADWASCVDTRRSLTGYCIFLGDALVSWKTKKHTTVSRSTAEAEYQSMGSTVCELSWVVYLLHDFGISIPTPIPFLCDNQAALHIVNNPIFHERTKHLEIDCHIVRDKFKSGLIAPSHVPSKAQLADIFTKSLPASSFFLLLSKLGLVDFTQVQLVGGLKEIKEVITSLLLNVLIVMLLQHISHLRLLNGSCRSLSRARESRAPSGPFFGNQNWRAG</sequence>
<dbReference type="InterPro" id="IPR043502">
    <property type="entry name" value="DNA/RNA_pol_sf"/>
</dbReference>
<dbReference type="AlphaFoldDB" id="A0AAW2KKL7"/>
<dbReference type="SUPFAM" id="SSF56672">
    <property type="entry name" value="DNA/RNA polymerases"/>
    <property type="match status" value="1"/>
</dbReference>
<dbReference type="CDD" id="cd09272">
    <property type="entry name" value="RNase_HI_RT_Ty1"/>
    <property type="match status" value="1"/>
</dbReference>
<dbReference type="PANTHER" id="PTHR11439:SF465">
    <property type="entry name" value="REVERSE TRANSCRIPTASE TY1_COPIA-TYPE DOMAIN-CONTAINING PROTEIN"/>
    <property type="match status" value="1"/>
</dbReference>
<name>A0AAW2KKL7_9LAMI</name>
<reference evidence="1" key="2">
    <citation type="journal article" date="2024" name="Plant">
        <title>Genomic evolution and insights into agronomic trait innovations of Sesamum species.</title>
        <authorList>
            <person name="Miao H."/>
            <person name="Wang L."/>
            <person name="Qu L."/>
            <person name="Liu H."/>
            <person name="Sun Y."/>
            <person name="Le M."/>
            <person name="Wang Q."/>
            <person name="Wei S."/>
            <person name="Zheng Y."/>
            <person name="Lin W."/>
            <person name="Duan Y."/>
            <person name="Cao H."/>
            <person name="Xiong S."/>
            <person name="Wang X."/>
            <person name="Wei L."/>
            <person name="Li C."/>
            <person name="Ma Q."/>
            <person name="Ju M."/>
            <person name="Zhao R."/>
            <person name="Li G."/>
            <person name="Mu C."/>
            <person name="Tian Q."/>
            <person name="Mei H."/>
            <person name="Zhang T."/>
            <person name="Gao T."/>
            <person name="Zhang H."/>
        </authorList>
    </citation>
    <scope>NUCLEOTIDE SEQUENCE</scope>
    <source>
        <strain evidence="1">KEN8</strain>
    </source>
</reference>
<reference evidence="1" key="1">
    <citation type="submission" date="2020-06" db="EMBL/GenBank/DDBJ databases">
        <authorList>
            <person name="Li T."/>
            <person name="Hu X."/>
            <person name="Zhang T."/>
            <person name="Song X."/>
            <person name="Zhang H."/>
            <person name="Dai N."/>
            <person name="Sheng W."/>
            <person name="Hou X."/>
            <person name="Wei L."/>
        </authorList>
    </citation>
    <scope>NUCLEOTIDE SEQUENCE</scope>
    <source>
        <strain evidence="1">KEN8</strain>
        <tissue evidence="1">Leaf</tissue>
    </source>
</reference>
<dbReference type="PANTHER" id="PTHR11439">
    <property type="entry name" value="GAG-POL-RELATED RETROTRANSPOSON"/>
    <property type="match status" value="1"/>
</dbReference>
<comment type="caution">
    <text evidence="1">The sequence shown here is derived from an EMBL/GenBank/DDBJ whole genome shotgun (WGS) entry which is preliminary data.</text>
</comment>
<proteinExistence type="predicted"/>